<evidence type="ECO:0008006" key="3">
    <source>
        <dbReference type="Google" id="ProtNLM"/>
    </source>
</evidence>
<evidence type="ECO:0000313" key="2">
    <source>
        <dbReference type="Proteomes" id="UP001500843"/>
    </source>
</evidence>
<dbReference type="EMBL" id="BAABHM010000030">
    <property type="protein sequence ID" value="GAA4718819.1"/>
    <property type="molecule type" value="Genomic_DNA"/>
</dbReference>
<proteinExistence type="predicted"/>
<sequence>MLRACQTAMREMEDHITAAFNRSERHTQGGYYPGVLETSPARAATSTPGLTACSLCAGETLGETDTMPGGQLARLCRLDAAGVARLTLSECLDECERGDVVVARPSGAGREAAGRPVWFERLAGDEPTARLCQWLQDGGPGVEDVPEELVPLIIDRAGSNDM</sequence>
<organism evidence="1 2">
    <name type="scientific">Promicromonospora umidemergens</name>
    <dbReference type="NCBI Taxonomy" id="629679"/>
    <lineage>
        <taxon>Bacteria</taxon>
        <taxon>Bacillati</taxon>
        <taxon>Actinomycetota</taxon>
        <taxon>Actinomycetes</taxon>
        <taxon>Micrococcales</taxon>
        <taxon>Promicromonosporaceae</taxon>
        <taxon>Promicromonospora</taxon>
    </lineage>
</organism>
<reference evidence="2" key="1">
    <citation type="journal article" date="2019" name="Int. J. Syst. Evol. Microbiol.">
        <title>The Global Catalogue of Microorganisms (GCM) 10K type strain sequencing project: providing services to taxonomists for standard genome sequencing and annotation.</title>
        <authorList>
            <consortium name="The Broad Institute Genomics Platform"/>
            <consortium name="The Broad Institute Genome Sequencing Center for Infectious Disease"/>
            <person name="Wu L."/>
            <person name="Ma J."/>
        </authorList>
    </citation>
    <scope>NUCLEOTIDE SEQUENCE [LARGE SCALE GENOMIC DNA]</scope>
    <source>
        <strain evidence="2">JCM 17975</strain>
    </source>
</reference>
<accession>A0ABP8XZQ1</accession>
<comment type="caution">
    <text evidence="1">The sequence shown here is derived from an EMBL/GenBank/DDBJ whole genome shotgun (WGS) entry which is preliminary data.</text>
</comment>
<keyword evidence="2" id="KW-1185">Reference proteome</keyword>
<protein>
    <recommendedName>
        <fullName evidence="3">(2Fe-2S) ferredoxin domain-containing protein</fullName>
    </recommendedName>
</protein>
<name>A0ABP8XZQ1_9MICO</name>
<dbReference type="Proteomes" id="UP001500843">
    <property type="component" value="Unassembled WGS sequence"/>
</dbReference>
<gene>
    <name evidence="1" type="ORF">GCM10023198_48090</name>
</gene>
<evidence type="ECO:0000313" key="1">
    <source>
        <dbReference type="EMBL" id="GAA4718819.1"/>
    </source>
</evidence>